<dbReference type="EMBL" id="CACRTF010000010">
    <property type="protein sequence ID" value="VYT04937.1"/>
    <property type="molecule type" value="Genomic_DNA"/>
</dbReference>
<evidence type="ECO:0000313" key="2">
    <source>
        <dbReference type="EMBL" id="VYT04937.1"/>
    </source>
</evidence>
<protein>
    <recommendedName>
        <fullName evidence="3">Lipoprotein</fullName>
    </recommendedName>
</protein>
<evidence type="ECO:0008006" key="3">
    <source>
        <dbReference type="Google" id="ProtNLM"/>
    </source>
</evidence>
<evidence type="ECO:0000256" key="1">
    <source>
        <dbReference type="SAM" id="SignalP"/>
    </source>
</evidence>
<dbReference type="RefSeq" id="WP_002574646.1">
    <property type="nucleotide sequence ID" value="NZ_JAKNEK010000006.1"/>
</dbReference>
<feature type="chain" id="PRO_5026678931" description="Lipoprotein" evidence="1">
    <location>
        <begin position="27"/>
        <end position="269"/>
    </location>
</feature>
<dbReference type="GeneID" id="23112279"/>
<gene>
    <name evidence="2" type="ORF">CBLFYP116_01672</name>
</gene>
<sequence>MIWSPIVTILAATVLLCGCGSTVSPAAGSSRARESALPESMEYLSEVPAPETASESLPEITAKPELLTDAKTLFPMEYGTDADVIFFADLDHDGEPERITAGLDDFQASGGQYASLKVLAGESADSPVIWEHDYSVAHAGWTMLYLYRENGADYLMEYSPYMNQGYGAYSIRVFYIGPDKKTVEAHSHTADFALQQEGRTGFFGDPDALAAFMDTAEGYIKSSLLLVSTDQGRLAYSTPERPVTLNHDDSFFTDSWNVTEKWDGRETIE</sequence>
<feature type="signal peptide" evidence="1">
    <location>
        <begin position="1"/>
        <end position="26"/>
    </location>
</feature>
<accession>A0A6N2THD7</accession>
<name>A0A6N2THD7_9FIRM</name>
<keyword evidence="1" id="KW-0732">Signal</keyword>
<reference evidence="2" key="1">
    <citation type="submission" date="2019-11" db="EMBL/GenBank/DDBJ databases">
        <authorList>
            <person name="Feng L."/>
        </authorList>
    </citation>
    <scope>NUCLEOTIDE SEQUENCE</scope>
    <source>
        <strain evidence="2">CbolteaeLFYP116</strain>
    </source>
</reference>
<organism evidence="2">
    <name type="scientific">Enterocloster bolteae</name>
    <dbReference type="NCBI Taxonomy" id="208479"/>
    <lineage>
        <taxon>Bacteria</taxon>
        <taxon>Bacillati</taxon>
        <taxon>Bacillota</taxon>
        <taxon>Clostridia</taxon>
        <taxon>Lachnospirales</taxon>
        <taxon>Lachnospiraceae</taxon>
        <taxon>Enterocloster</taxon>
    </lineage>
</organism>
<proteinExistence type="predicted"/>
<dbReference type="AlphaFoldDB" id="A0A6N2THD7"/>